<keyword evidence="3" id="KW-1185">Reference proteome</keyword>
<dbReference type="EMBL" id="CP007035">
    <property type="protein sequence ID" value="AHF17890.1"/>
    <property type="molecule type" value="Genomic_DNA"/>
</dbReference>
<evidence type="ECO:0000313" key="3">
    <source>
        <dbReference type="Proteomes" id="UP000003586"/>
    </source>
</evidence>
<name>W0F496_9BACT</name>
<sequence length="95" mass="11228">MLQIGALSSYLRNKRIIFYSPRQNSSRCYEFQRSALRHDLRIQRNWSLQVCGQKGFPRSDKSEADFRRRKKCDPRRADGAGLRKSADQKINHPYP</sequence>
<dbReference type="AlphaFoldDB" id="W0F496"/>
<proteinExistence type="predicted"/>
<dbReference type="Proteomes" id="UP000003586">
    <property type="component" value="Chromosome"/>
</dbReference>
<feature type="compositionally biased region" description="Basic and acidic residues" evidence="1">
    <location>
        <begin position="84"/>
        <end position="95"/>
    </location>
</feature>
<feature type="region of interest" description="Disordered" evidence="1">
    <location>
        <begin position="54"/>
        <end position="95"/>
    </location>
</feature>
<protein>
    <submittedName>
        <fullName evidence="2">Uncharacterized protein</fullName>
    </submittedName>
</protein>
<dbReference type="HOGENOM" id="CLU_2369947_0_0_10"/>
<evidence type="ECO:0000313" key="2">
    <source>
        <dbReference type="EMBL" id="AHF17890.1"/>
    </source>
</evidence>
<reference evidence="2 3" key="1">
    <citation type="submission" date="2013-12" db="EMBL/GenBank/DDBJ databases">
        <authorList>
            <consortium name="DOE Joint Genome Institute"/>
            <person name="Eisen J."/>
            <person name="Huntemann M."/>
            <person name="Han J."/>
            <person name="Chen A."/>
            <person name="Kyrpides N."/>
            <person name="Mavromatis K."/>
            <person name="Markowitz V."/>
            <person name="Palaniappan K."/>
            <person name="Ivanova N."/>
            <person name="Schaumberg A."/>
            <person name="Pati A."/>
            <person name="Liolios K."/>
            <person name="Nordberg H.P."/>
            <person name="Cantor M.N."/>
            <person name="Hua S.X."/>
            <person name="Woyke T."/>
        </authorList>
    </citation>
    <scope>NUCLEOTIDE SEQUENCE [LARGE SCALE GENOMIC DNA]</scope>
    <source>
        <strain evidence="3">DSM 19437</strain>
    </source>
</reference>
<gene>
    <name evidence="2" type="ORF">NIASO_16080</name>
</gene>
<feature type="compositionally biased region" description="Basic and acidic residues" evidence="1">
    <location>
        <begin position="57"/>
        <end position="66"/>
    </location>
</feature>
<dbReference type="KEGG" id="nso:NIASO_16080"/>
<organism evidence="2 3">
    <name type="scientific">Niabella soli DSM 19437</name>
    <dbReference type="NCBI Taxonomy" id="929713"/>
    <lineage>
        <taxon>Bacteria</taxon>
        <taxon>Pseudomonadati</taxon>
        <taxon>Bacteroidota</taxon>
        <taxon>Chitinophagia</taxon>
        <taxon>Chitinophagales</taxon>
        <taxon>Chitinophagaceae</taxon>
        <taxon>Niabella</taxon>
    </lineage>
</organism>
<accession>W0F496</accession>
<evidence type="ECO:0000256" key="1">
    <source>
        <dbReference type="SAM" id="MobiDB-lite"/>
    </source>
</evidence>